<evidence type="ECO:0000313" key="4">
    <source>
        <dbReference type="Proteomes" id="UP000005522"/>
    </source>
</evidence>
<keyword evidence="1" id="KW-1133">Transmembrane helix</keyword>
<dbReference type="GO" id="GO:0004252">
    <property type="term" value="F:serine-type endopeptidase activity"/>
    <property type="evidence" value="ECO:0007669"/>
    <property type="project" value="InterPro"/>
</dbReference>
<evidence type="ECO:0000313" key="3">
    <source>
        <dbReference type="EMBL" id="AIA54061.1"/>
    </source>
</evidence>
<organism evidence="3 4">
    <name type="scientific">Acidithiobacillus caldus (strain ATCC 51756 / DSM 8584 / KU)</name>
    <dbReference type="NCBI Taxonomy" id="637389"/>
    <lineage>
        <taxon>Bacteria</taxon>
        <taxon>Pseudomonadati</taxon>
        <taxon>Pseudomonadota</taxon>
        <taxon>Acidithiobacillia</taxon>
        <taxon>Acidithiobacillales</taxon>
        <taxon>Acidithiobacillaceae</taxon>
        <taxon>Acidithiobacillus</taxon>
    </lineage>
</organism>
<dbReference type="HOGENOM" id="CLU_104604_3_0_6"/>
<dbReference type="GeneID" id="92930168"/>
<evidence type="ECO:0000259" key="2">
    <source>
        <dbReference type="Pfam" id="PF10502"/>
    </source>
</evidence>
<dbReference type="Proteomes" id="UP000005522">
    <property type="component" value="Chromosome"/>
</dbReference>
<dbReference type="Pfam" id="PF10502">
    <property type="entry name" value="Peptidase_S26"/>
    <property type="match status" value="1"/>
</dbReference>
<sequence length="195" mass="22343">MKCWYVWAKRLLWWLFWAIVGLLCLLAGVGIWMQREHLVLNLSTCEPLGLYQLIGNPYPLHDGELVEVELPDPITHPAVAEGLRDHWFPENQPWIKQVGALPGQTVTLSRQGVWVDGRYLPNSHVDRRTPGGRDAILHYPFGTYHLKNGQVWLYAPGNYAFDSSYYGPASQGHILQAAHPYWILPGSQYWLRKGD</sequence>
<accession>A0A059ZVR5</accession>
<evidence type="ECO:0000256" key="1">
    <source>
        <dbReference type="SAM" id="Phobius"/>
    </source>
</evidence>
<dbReference type="Gene3D" id="2.10.109.10">
    <property type="entry name" value="Umud Fragment, subunit A"/>
    <property type="match status" value="1"/>
</dbReference>
<dbReference type="GO" id="GO:0006465">
    <property type="term" value="P:signal peptide processing"/>
    <property type="evidence" value="ECO:0007669"/>
    <property type="project" value="InterPro"/>
</dbReference>
<dbReference type="InterPro" id="IPR036286">
    <property type="entry name" value="LexA/Signal_pep-like_sf"/>
</dbReference>
<keyword evidence="1" id="KW-0472">Membrane</keyword>
<dbReference type="AlphaFoldDB" id="A0A059ZVR5"/>
<dbReference type="EMBL" id="CP005986">
    <property type="protein sequence ID" value="AIA54061.1"/>
    <property type="molecule type" value="Genomic_DNA"/>
</dbReference>
<dbReference type="KEGG" id="acz:Acaty_c0170"/>
<proteinExistence type="predicted"/>
<reference evidence="3 4" key="1">
    <citation type="journal article" date="2009" name="J. Bacteriol.">
        <title>Draft genome sequence of the extremely acidophilic bacterium Acidithiobacillus caldus ATCC 51756 reveals metabolic versatility in the genus Acidithiobacillus.</title>
        <authorList>
            <person name="Valdes J."/>
            <person name="Quatrini R."/>
            <person name="Hallberg K."/>
            <person name="Dopson M."/>
            <person name="Valenzuela P.D."/>
            <person name="Holmes D.S."/>
        </authorList>
    </citation>
    <scope>NUCLEOTIDE SEQUENCE [LARGE SCALE GENOMIC DNA]</scope>
    <source>
        <strain evidence="4">ATCC 51756 / DSM 8584 / KU</strain>
    </source>
</reference>
<name>A0A059ZVR5_ACICK</name>
<gene>
    <name evidence="3" type="ORF">Acaty_c0170</name>
</gene>
<keyword evidence="1" id="KW-0812">Transmembrane</keyword>
<feature type="transmembrane region" description="Helical" evidence="1">
    <location>
        <begin position="12"/>
        <end position="33"/>
    </location>
</feature>
<feature type="domain" description="Peptidase S26" evidence="2">
    <location>
        <begin position="15"/>
        <end position="182"/>
    </location>
</feature>
<dbReference type="RefSeq" id="WP_014002081.1">
    <property type="nucleotide sequence ID" value="NZ_CP005986.1"/>
</dbReference>
<dbReference type="InterPro" id="IPR019533">
    <property type="entry name" value="Peptidase_S26"/>
</dbReference>
<dbReference type="SUPFAM" id="SSF51306">
    <property type="entry name" value="LexA/Signal peptidase"/>
    <property type="match status" value="1"/>
</dbReference>
<protein>
    <submittedName>
        <fullName evidence="3">Conjugal transfer protein</fullName>
    </submittedName>
</protein>
<dbReference type="eggNOG" id="COG4959">
    <property type="taxonomic scope" value="Bacteria"/>
</dbReference>